<dbReference type="STRING" id="198616.SAMN05216193_114159"/>
<name>A0A1H0LQF4_9PSED</name>
<evidence type="ECO:0000313" key="2">
    <source>
        <dbReference type="EMBL" id="SDO70489.1"/>
    </source>
</evidence>
<dbReference type="RefSeq" id="WP_084312398.1">
    <property type="nucleotide sequence ID" value="NZ_FNIJ01000014.1"/>
</dbReference>
<organism evidence="2 3">
    <name type="scientific">Pseudomonas jinjuensis</name>
    <dbReference type="NCBI Taxonomy" id="198616"/>
    <lineage>
        <taxon>Bacteria</taxon>
        <taxon>Pseudomonadati</taxon>
        <taxon>Pseudomonadota</taxon>
        <taxon>Gammaproteobacteria</taxon>
        <taxon>Pseudomonadales</taxon>
        <taxon>Pseudomonadaceae</taxon>
        <taxon>Pseudomonas</taxon>
    </lineage>
</organism>
<protein>
    <submittedName>
        <fullName evidence="2">PhnB protein</fullName>
    </submittedName>
</protein>
<dbReference type="PANTHER" id="PTHR33990:SF1">
    <property type="entry name" value="PROTEIN YJDN"/>
    <property type="match status" value="1"/>
</dbReference>
<dbReference type="Gene3D" id="3.10.180.10">
    <property type="entry name" value="2,3-Dihydroxybiphenyl 1,2-Dioxygenase, domain 1"/>
    <property type="match status" value="1"/>
</dbReference>
<dbReference type="InterPro" id="IPR029068">
    <property type="entry name" value="Glyas_Bleomycin-R_OHBP_Dase"/>
</dbReference>
<dbReference type="PANTHER" id="PTHR33990">
    <property type="entry name" value="PROTEIN YJDN-RELATED"/>
    <property type="match status" value="1"/>
</dbReference>
<dbReference type="InterPro" id="IPR028973">
    <property type="entry name" value="PhnB-like"/>
</dbReference>
<evidence type="ECO:0000313" key="3">
    <source>
        <dbReference type="Proteomes" id="UP000242957"/>
    </source>
</evidence>
<dbReference type="EMBL" id="FNIJ01000014">
    <property type="protein sequence ID" value="SDO70489.1"/>
    <property type="molecule type" value="Genomic_DNA"/>
</dbReference>
<dbReference type="CDD" id="cd06588">
    <property type="entry name" value="PhnB_like"/>
    <property type="match status" value="1"/>
</dbReference>
<dbReference type="OrthoDB" id="9795306at2"/>
<dbReference type="SUPFAM" id="SSF54593">
    <property type="entry name" value="Glyoxalase/Bleomycin resistance protein/Dihydroxybiphenyl dioxygenase"/>
    <property type="match status" value="1"/>
</dbReference>
<gene>
    <name evidence="2" type="ORF">SAMN05216193_114159</name>
</gene>
<sequence>MYMNAYLTFDGKCEEAFRLYARVLGGELPLMMRFSDAPEDMGIPEAERQRIMHVRLQVGDQVLMGSDTCQGMPYEGIRGVSVSVNVDSKADAKRIFDGLAEGGKVTMALEKTFWAALFGALEDRFGVAWMINCEHDR</sequence>
<dbReference type="AlphaFoldDB" id="A0A1H0LQF4"/>
<dbReference type="Proteomes" id="UP000242957">
    <property type="component" value="Unassembled WGS sequence"/>
</dbReference>
<keyword evidence="3" id="KW-1185">Reference proteome</keyword>
<accession>A0A1H0LQF4</accession>
<evidence type="ECO:0000259" key="1">
    <source>
        <dbReference type="Pfam" id="PF06983"/>
    </source>
</evidence>
<reference evidence="3" key="1">
    <citation type="submission" date="2016-10" db="EMBL/GenBank/DDBJ databases">
        <authorList>
            <person name="Varghese N."/>
            <person name="Submissions S."/>
        </authorList>
    </citation>
    <scope>NUCLEOTIDE SEQUENCE [LARGE SCALE GENOMIC DNA]</scope>
    <source>
        <strain evidence="3">JCM 21621</strain>
    </source>
</reference>
<feature type="domain" description="PhnB-like" evidence="1">
    <location>
        <begin position="5"/>
        <end position="131"/>
    </location>
</feature>
<dbReference type="Pfam" id="PF06983">
    <property type="entry name" value="3-dmu-9_3-mt"/>
    <property type="match status" value="1"/>
</dbReference>
<proteinExistence type="predicted"/>